<organism evidence="1 2">
    <name type="scientific">Ixodes persulcatus</name>
    <name type="common">Taiga tick</name>
    <dbReference type="NCBI Taxonomy" id="34615"/>
    <lineage>
        <taxon>Eukaryota</taxon>
        <taxon>Metazoa</taxon>
        <taxon>Ecdysozoa</taxon>
        <taxon>Arthropoda</taxon>
        <taxon>Chelicerata</taxon>
        <taxon>Arachnida</taxon>
        <taxon>Acari</taxon>
        <taxon>Parasitiformes</taxon>
        <taxon>Ixodida</taxon>
        <taxon>Ixodoidea</taxon>
        <taxon>Ixodidae</taxon>
        <taxon>Ixodinae</taxon>
        <taxon>Ixodes</taxon>
    </lineage>
</organism>
<accession>A0AC60PY15</accession>
<dbReference type="EMBL" id="JABSTQ010009746">
    <property type="protein sequence ID" value="KAG0426210.1"/>
    <property type="molecule type" value="Genomic_DNA"/>
</dbReference>
<keyword evidence="2" id="KW-1185">Reference proteome</keyword>
<proteinExistence type="predicted"/>
<name>A0AC60PY15_IXOPE</name>
<gene>
    <name evidence="1" type="ORF">HPB47_026669</name>
</gene>
<dbReference type="Proteomes" id="UP000805193">
    <property type="component" value="Unassembled WGS sequence"/>
</dbReference>
<sequence>MRLVRVSSRLVHQWSFDQEPFPAHASSPDGHPCPTDIHRIFHLGRRQAQRPPGELLLASLRWPNKNSKWLSGVSPRVKRNLLAPGAHEHRRGPAIGTACLLMDASEIKGQNDSTRPTLGPAFTPDQKGDAGHSRHRRSTCKFEEEAAPASFLQLFKYSSFKDRSFTAVGCVVAVVTGFAMPTLIILMGQLLRKFIIFHSVIDQLCSNSTSAPVPYMYQTTDDNETLTIEQFQLDAKLISGHMALVGLAMLLSNVVIVGSLGMSATKQSFRIRHNFMRAMLHQEVGWFDTHTAGDFARRITADLGNIHDGLGENIGMCLFFLSTASTSLVSAFWHGWHLTLALLAMLPLLVLVTALIAKIQAKLEAKESVAYQDAGTVAEEAVSFIKNVIAYGGERKEMKRHVGHP</sequence>
<reference evidence="1 2" key="1">
    <citation type="journal article" date="2020" name="Cell">
        <title>Large-Scale Comparative Analyses of Tick Genomes Elucidate Their Genetic Diversity and Vector Capacities.</title>
        <authorList>
            <consortium name="Tick Genome and Microbiome Consortium (TIGMIC)"/>
            <person name="Jia N."/>
            <person name="Wang J."/>
            <person name="Shi W."/>
            <person name="Du L."/>
            <person name="Sun Y."/>
            <person name="Zhan W."/>
            <person name="Jiang J.F."/>
            <person name="Wang Q."/>
            <person name="Zhang B."/>
            <person name="Ji P."/>
            <person name="Bell-Sakyi L."/>
            <person name="Cui X.M."/>
            <person name="Yuan T.T."/>
            <person name="Jiang B.G."/>
            <person name="Yang W.F."/>
            <person name="Lam T.T."/>
            <person name="Chang Q.C."/>
            <person name="Ding S.J."/>
            <person name="Wang X.J."/>
            <person name="Zhu J.G."/>
            <person name="Ruan X.D."/>
            <person name="Zhao L."/>
            <person name="Wei J.T."/>
            <person name="Ye R.Z."/>
            <person name="Que T.C."/>
            <person name="Du C.H."/>
            <person name="Zhou Y.H."/>
            <person name="Cheng J.X."/>
            <person name="Dai P.F."/>
            <person name="Guo W.B."/>
            <person name="Han X.H."/>
            <person name="Huang E.J."/>
            <person name="Li L.F."/>
            <person name="Wei W."/>
            <person name="Gao Y.C."/>
            <person name="Liu J.Z."/>
            <person name="Shao H.Z."/>
            <person name="Wang X."/>
            <person name="Wang C.C."/>
            <person name="Yang T.C."/>
            <person name="Huo Q.B."/>
            <person name="Li W."/>
            <person name="Chen H.Y."/>
            <person name="Chen S.E."/>
            <person name="Zhou L.G."/>
            <person name="Ni X.B."/>
            <person name="Tian J.H."/>
            <person name="Sheng Y."/>
            <person name="Liu T."/>
            <person name="Pan Y.S."/>
            <person name="Xia L.Y."/>
            <person name="Li J."/>
            <person name="Zhao F."/>
            <person name="Cao W.C."/>
        </authorList>
    </citation>
    <scope>NUCLEOTIDE SEQUENCE [LARGE SCALE GENOMIC DNA]</scope>
    <source>
        <strain evidence="1">Iper-2018</strain>
    </source>
</reference>
<evidence type="ECO:0000313" key="1">
    <source>
        <dbReference type="EMBL" id="KAG0426210.1"/>
    </source>
</evidence>
<protein>
    <submittedName>
        <fullName evidence="1">Uncharacterized protein</fullName>
    </submittedName>
</protein>
<evidence type="ECO:0000313" key="2">
    <source>
        <dbReference type="Proteomes" id="UP000805193"/>
    </source>
</evidence>
<comment type="caution">
    <text evidence="1">The sequence shown here is derived from an EMBL/GenBank/DDBJ whole genome shotgun (WGS) entry which is preliminary data.</text>
</comment>